<evidence type="ECO:0000256" key="4">
    <source>
        <dbReference type="PROSITE-ProRule" id="PRU00335"/>
    </source>
</evidence>
<dbReference type="Gene3D" id="1.10.10.60">
    <property type="entry name" value="Homeodomain-like"/>
    <property type="match status" value="1"/>
</dbReference>
<dbReference type="Gene3D" id="1.10.357.10">
    <property type="entry name" value="Tetracycline Repressor, domain 2"/>
    <property type="match status" value="1"/>
</dbReference>
<dbReference type="InterPro" id="IPR050109">
    <property type="entry name" value="HTH-type_TetR-like_transc_reg"/>
</dbReference>
<dbReference type="PANTHER" id="PTHR30055:SF239">
    <property type="entry name" value="TRANSCRIPTIONAL REGULATORY PROTEIN"/>
    <property type="match status" value="1"/>
</dbReference>
<reference evidence="6 7" key="1">
    <citation type="submission" date="2015-07" db="EMBL/GenBank/DDBJ databases">
        <title>Whole genome sequence of Herpetosiphon geysericola DSM 7119.</title>
        <authorList>
            <person name="Hemp J."/>
            <person name="Ward L.M."/>
            <person name="Pace L.A."/>
            <person name="Fischer W.W."/>
        </authorList>
    </citation>
    <scope>NUCLEOTIDE SEQUENCE [LARGE SCALE GENOMIC DNA]</scope>
    <source>
        <strain evidence="6 7">DSM 7119</strain>
    </source>
</reference>
<keyword evidence="2 4" id="KW-0238">DNA-binding</keyword>
<evidence type="ECO:0000313" key="6">
    <source>
        <dbReference type="EMBL" id="KPL85208.1"/>
    </source>
</evidence>
<name>A0A0P6Y8A6_9CHLR</name>
<keyword evidence="7" id="KW-1185">Reference proteome</keyword>
<evidence type="ECO:0000259" key="5">
    <source>
        <dbReference type="PROSITE" id="PS50977"/>
    </source>
</evidence>
<keyword evidence="3" id="KW-0804">Transcription</keyword>
<gene>
    <name evidence="6" type="ORF">SE18_16075</name>
</gene>
<evidence type="ECO:0000256" key="2">
    <source>
        <dbReference type="ARBA" id="ARBA00023125"/>
    </source>
</evidence>
<sequence>MAYPAQTDYPTIIRIAQQLIERDGVEQLALASLASELGIKAPSLYRYVANKTALLKGVVTITIQQLFATYSEALNTSAGDPQNQMLAICHAHRQFAHDQPKNYALAFTAASAEQRADSASLVEMVLPVQAIMAQISGQEHSLAALRGMLGLIHGFVLLELNQQLQRGGDLSTAFDLAVRSYLAGVATVASS</sequence>
<dbReference type="GO" id="GO:0000976">
    <property type="term" value="F:transcription cis-regulatory region binding"/>
    <property type="evidence" value="ECO:0007669"/>
    <property type="project" value="TreeGrafter"/>
</dbReference>
<dbReference type="Pfam" id="PF13305">
    <property type="entry name" value="TetR_C_33"/>
    <property type="match status" value="1"/>
</dbReference>
<dbReference type="InterPro" id="IPR036271">
    <property type="entry name" value="Tet_transcr_reg_TetR-rel_C_sf"/>
</dbReference>
<dbReference type="EMBL" id="LGKP01000025">
    <property type="protein sequence ID" value="KPL85208.1"/>
    <property type="molecule type" value="Genomic_DNA"/>
</dbReference>
<dbReference type="InterPro" id="IPR025996">
    <property type="entry name" value="MT1864/Rv1816-like_C"/>
</dbReference>
<dbReference type="STRING" id="70996.SE18_16075"/>
<evidence type="ECO:0000256" key="1">
    <source>
        <dbReference type="ARBA" id="ARBA00023015"/>
    </source>
</evidence>
<organism evidence="6 7">
    <name type="scientific">Herpetosiphon geysericola</name>
    <dbReference type="NCBI Taxonomy" id="70996"/>
    <lineage>
        <taxon>Bacteria</taxon>
        <taxon>Bacillati</taxon>
        <taxon>Chloroflexota</taxon>
        <taxon>Chloroflexia</taxon>
        <taxon>Herpetosiphonales</taxon>
        <taxon>Herpetosiphonaceae</taxon>
        <taxon>Herpetosiphon</taxon>
    </lineage>
</organism>
<dbReference type="OrthoDB" id="71867at2"/>
<dbReference type="InterPro" id="IPR009057">
    <property type="entry name" value="Homeodomain-like_sf"/>
</dbReference>
<keyword evidence="1" id="KW-0805">Transcription regulation</keyword>
<dbReference type="GO" id="GO:0003700">
    <property type="term" value="F:DNA-binding transcription factor activity"/>
    <property type="evidence" value="ECO:0007669"/>
    <property type="project" value="TreeGrafter"/>
</dbReference>
<comment type="caution">
    <text evidence="6">The sequence shown here is derived from an EMBL/GenBank/DDBJ whole genome shotgun (WGS) entry which is preliminary data.</text>
</comment>
<feature type="domain" description="HTH tetR-type" evidence="5">
    <location>
        <begin position="6"/>
        <end position="66"/>
    </location>
</feature>
<protein>
    <recommendedName>
        <fullName evidence="5">HTH tetR-type domain-containing protein</fullName>
    </recommendedName>
</protein>
<dbReference type="PANTHER" id="PTHR30055">
    <property type="entry name" value="HTH-TYPE TRANSCRIPTIONAL REGULATOR RUTR"/>
    <property type="match status" value="1"/>
</dbReference>
<dbReference type="SUPFAM" id="SSF48498">
    <property type="entry name" value="Tetracyclin repressor-like, C-terminal domain"/>
    <property type="match status" value="1"/>
</dbReference>
<accession>A0A0P6Y8A6</accession>
<dbReference type="PROSITE" id="PS50977">
    <property type="entry name" value="HTH_TETR_2"/>
    <property type="match status" value="1"/>
</dbReference>
<dbReference type="PRINTS" id="PR00455">
    <property type="entry name" value="HTHTETR"/>
</dbReference>
<dbReference type="InterPro" id="IPR001647">
    <property type="entry name" value="HTH_TetR"/>
</dbReference>
<proteinExistence type="predicted"/>
<evidence type="ECO:0000313" key="7">
    <source>
        <dbReference type="Proteomes" id="UP000050277"/>
    </source>
</evidence>
<dbReference type="Proteomes" id="UP000050277">
    <property type="component" value="Unassembled WGS sequence"/>
</dbReference>
<dbReference type="AlphaFoldDB" id="A0A0P6Y8A6"/>
<dbReference type="RefSeq" id="WP_054535484.1">
    <property type="nucleotide sequence ID" value="NZ_LGKP01000025.1"/>
</dbReference>
<feature type="DNA-binding region" description="H-T-H motif" evidence="4">
    <location>
        <begin position="29"/>
        <end position="48"/>
    </location>
</feature>
<evidence type="ECO:0000256" key="3">
    <source>
        <dbReference type="ARBA" id="ARBA00023163"/>
    </source>
</evidence>
<dbReference type="Pfam" id="PF00440">
    <property type="entry name" value="TetR_N"/>
    <property type="match status" value="1"/>
</dbReference>
<dbReference type="SUPFAM" id="SSF46689">
    <property type="entry name" value="Homeodomain-like"/>
    <property type="match status" value="1"/>
</dbReference>